<feature type="domain" description="CHAT" evidence="1">
    <location>
        <begin position="648"/>
        <end position="896"/>
    </location>
</feature>
<evidence type="ECO:0000259" key="1">
    <source>
        <dbReference type="Pfam" id="PF12770"/>
    </source>
</evidence>
<evidence type="ECO:0000313" key="2">
    <source>
        <dbReference type="EMBL" id="SNR24472.1"/>
    </source>
</evidence>
<gene>
    <name evidence="2" type="ORF">SAMN06272737_101258</name>
</gene>
<dbReference type="InterPro" id="IPR011990">
    <property type="entry name" value="TPR-like_helical_dom_sf"/>
</dbReference>
<proteinExistence type="predicted"/>
<reference evidence="2 3" key="1">
    <citation type="submission" date="2017-06" db="EMBL/GenBank/DDBJ databases">
        <authorList>
            <person name="Kim H.J."/>
            <person name="Triplett B.A."/>
        </authorList>
    </citation>
    <scope>NUCLEOTIDE SEQUENCE [LARGE SCALE GENOMIC DNA]</scope>
    <source>
        <strain evidence="2 3">DSM 44272</strain>
    </source>
</reference>
<organism evidence="2 3">
    <name type="scientific">Blastococcus mobilis</name>
    <dbReference type="NCBI Taxonomy" id="1938746"/>
    <lineage>
        <taxon>Bacteria</taxon>
        <taxon>Bacillati</taxon>
        <taxon>Actinomycetota</taxon>
        <taxon>Actinomycetes</taxon>
        <taxon>Geodermatophilales</taxon>
        <taxon>Geodermatophilaceae</taxon>
        <taxon>Blastococcus</taxon>
    </lineage>
</organism>
<dbReference type="SUPFAM" id="SSF48452">
    <property type="entry name" value="TPR-like"/>
    <property type="match status" value="2"/>
</dbReference>
<dbReference type="EMBL" id="FZNO01000001">
    <property type="protein sequence ID" value="SNR24472.1"/>
    <property type="molecule type" value="Genomic_DNA"/>
</dbReference>
<dbReference type="InterPro" id="IPR024983">
    <property type="entry name" value="CHAT_dom"/>
</dbReference>
<accession>A0A238UQP1</accession>
<keyword evidence="3" id="KW-1185">Reference proteome</keyword>
<protein>
    <submittedName>
        <fullName evidence="2">CHAT domain-containing protein</fullName>
    </submittedName>
</protein>
<dbReference type="AlphaFoldDB" id="A0A238UQP1"/>
<dbReference type="Pfam" id="PF12770">
    <property type="entry name" value="CHAT"/>
    <property type="match status" value="1"/>
</dbReference>
<dbReference type="RefSeq" id="WP_141137389.1">
    <property type="nucleotide sequence ID" value="NZ_FZNO01000001.1"/>
</dbReference>
<dbReference type="Gene3D" id="1.25.40.10">
    <property type="entry name" value="Tetratricopeptide repeat domain"/>
    <property type="match status" value="2"/>
</dbReference>
<sequence length="898" mass="95502">MSSVGHLLTQEAPDPDGELRESAARAMQLAATRPEEARAIGTPVVEPARRMGAWQTVSLAERALGVAAMNLNEIDVAVAHLRAAVAAGARARSRARTGEARMSLASALVLRGQAGPAIREIDAAVRDLEGVQAARARVQRAAIMQELGKDDAALEELRRTLPVLRQAGEIEWAVRALSNRSLIHAGRRAFGAAEADLRDARRLSLDHDLDLLVAFAEQNLGCVKAKRGDVPVALRHFDAAQERYRRCGVVQASLLVDRAEVLLSVRLLDEARETVEAAVVAYQQQKRDVHQPEAQLLLSTVALVQGDTVTAAASADAAVAGFRRLGRANSLALARFARLQAQVAADPRGISPERAARVAADLEAASWKVPALEARVLAGRMALDQGRPAVARHHLSTASRARHAGPADARARAWHAEALLRRADGRRTAALSALRAGLRIVEEYQATLGATELRAHVSLQRGSIARVGLRMALEGQDPRGVLWWAERGRASALRLRPAQPPDHPELARDLADLRSTMAEIEAARGEGRSDYALVARQVVLERRIRDRCRTLTAGDDGERRMRRHSVSELTEPLGDAALVEYVELEGDLHAVTIAGGRIRMHFLGRTETVRQVLTHVPFALHRLVKPRAGSAGREAGREAAAKAVLQRAASGFDDLLLGPLRREVGDRPLVVVPTGALQSLPWSVLPSCRGRPVTVSPSATMWHQAVSRPRPPDGAPVVVVAGPGLPGATIEASAIAELYRGSILLSGAAATAPRLTAHMNGAAVLHLAAHGNMRSDNPLFSSLTLADGPLTVYELERLTHPPHHVILAACDTGRPHIVAGEELLGFGAALLGGGTATLVAPVMPVPDAATVPLMRSYHEGLRTGRSPAEALAAAQSGLDAEDTASRAAAAAFVCLGAG</sequence>
<dbReference type="Proteomes" id="UP000198403">
    <property type="component" value="Unassembled WGS sequence"/>
</dbReference>
<dbReference type="OrthoDB" id="9761935at2"/>
<name>A0A238UQP1_9ACTN</name>
<evidence type="ECO:0000313" key="3">
    <source>
        <dbReference type="Proteomes" id="UP000198403"/>
    </source>
</evidence>